<dbReference type="Pfam" id="PF01443">
    <property type="entry name" value="Viral_helicase1"/>
    <property type="match status" value="1"/>
</dbReference>
<name>A0A3G2YPV9_9VIRU</name>
<dbReference type="GO" id="GO:0005524">
    <property type="term" value="F:ATP binding"/>
    <property type="evidence" value="ECO:0007669"/>
    <property type="project" value="InterPro"/>
</dbReference>
<accession>A0A3G2YPV9</accession>
<dbReference type="InterPro" id="IPR027351">
    <property type="entry name" value="(+)RNA_virus_helicase_core_dom"/>
</dbReference>
<sequence>MDVLVDLLNKYSFTRINSKLSFPIVVHCVPGAGKTSLIRELIKLDSRFVAYTAGVEDEPHLSGRWIRKFEGVVDEGKFVILDEYTLLESLPDNLFAVFGDPIQSDTRVVRSADYTCNRSKRFGRSTALFLRELGFDVVAEADDEVTVANIYQVDPVEQVVYFEQEVGCLLRAHHVACKHYTEIVGQTFEKVTFVSGESNLSSNRVAAYQCMTRHRSKLLILTPDATFTAA</sequence>
<proteinExistence type="evidence at transcript level"/>
<organism evidence="2">
    <name type="scientific">Potato virus H</name>
    <dbReference type="NCBI Taxonomy" id="1046402"/>
    <lineage>
        <taxon>Viruses</taxon>
        <taxon>Riboviria</taxon>
        <taxon>Orthornavirae</taxon>
        <taxon>Kitrinoviricota</taxon>
        <taxon>Alsuviricetes</taxon>
        <taxon>Tymovirales</taxon>
        <taxon>Betaflexiviridae</taxon>
        <taxon>Quinvirinae</taxon>
        <taxon>Carlavirus</taxon>
        <taxon>Carlavirus chisolani</taxon>
    </lineage>
</organism>
<protein>
    <submittedName>
        <fullName evidence="2">Triple-gene-block protein 1</fullName>
    </submittedName>
</protein>
<dbReference type="PROSITE" id="PS51657">
    <property type="entry name" value="PSRV_HELICASE"/>
    <property type="match status" value="1"/>
</dbReference>
<feature type="domain" description="(+)RNA virus helicase C-terminal" evidence="1">
    <location>
        <begin position="1"/>
        <end position="230"/>
    </location>
</feature>
<evidence type="ECO:0000259" key="1">
    <source>
        <dbReference type="PROSITE" id="PS51657"/>
    </source>
</evidence>
<reference evidence="2" key="1">
    <citation type="submission" date="2018-09" db="EMBL/GenBank/DDBJ databases">
        <authorList>
            <person name="Rashid M."/>
            <person name="Wang Y."/>
            <person name="Han C.-G."/>
        </authorList>
    </citation>
    <scope>NUCLEOTIDE SEQUENCE</scope>
</reference>
<evidence type="ECO:0000313" key="2">
    <source>
        <dbReference type="EMBL" id="AYP27279.1"/>
    </source>
</evidence>
<dbReference type="EMBL" id="MH932394">
    <property type="protein sequence ID" value="AYP27279.1"/>
    <property type="molecule type" value="mRNA"/>
</dbReference>